<keyword evidence="2" id="KW-0808">Transferase</keyword>
<dbReference type="OrthoDB" id="9793236at2"/>
<comment type="caution">
    <text evidence="2">The sequence shown here is derived from an EMBL/GenBank/DDBJ whole genome shotgun (WGS) entry which is preliminary data.</text>
</comment>
<protein>
    <submittedName>
        <fullName evidence="2">Reverse transcriptase (RNA-dependent DNA polymerase)</fullName>
    </submittedName>
</protein>
<dbReference type="EMBL" id="QJJM01000011">
    <property type="protein sequence ID" value="PXW72881.1"/>
    <property type="molecule type" value="Genomic_DNA"/>
</dbReference>
<dbReference type="Proteomes" id="UP000248014">
    <property type="component" value="Unassembled WGS sequence"/>
</dbReference>
<evidence type="ECO:0000313" key="2">
    <source>
        <dbReference type="EMBL" id="PXW72881.1"/>
    </source>
</evidence>
<dbReference type="GO" id="GO:0003964">
    <property type="term" value="F:RNA-directed DNA polymerase activity"/>
    <property type="evidence" value="ECO:0007669"/>
    <property type="project" value="UniProtKB-KW"/>
</dbReference>
<evidence type="ECO:0000313" key="3">
    <source>
        <dbReference type="Proteomes" id="UP000248014"/>
    </source>
</evidence>
<accession>A0A2V3UVF9</accession>
<dbReference type="Pfam" id="PF00078">
    <property type="entry name" value="RVT_1"/>
    <property type="match status" value="1"/>
</dbReference>
<proteinExistence type="predicted"/>
<reference evidence="2 3" key="1">
    <citation type="submission" date="2018-05" db="EMBL/GenBank/DDBJ databases">
        <title>Genomic Encyclopedia of Type Strains, Phase IV (KMG-IV): sequencing the most valuable type-strain genomes for metagenomic binning, comparative biology and taxonomic classification.</title>
        <authorList>
            <person name="Goeker M."/>
        </authorList>
    </citation>
    <scope>NUCLEOTIDE SEQUENCE [LARGE SCALE GENOMIC DNA]</scope>
    <source>
        <strain evidence="2 3">DSM 3183</strain>
    </source>
</reference>
<sequence length="344" mass="37535">MVTDGKSVLVELVRGGRSPSSITRADEAQILRACSVEVDQRQERIRAHLQRGAHRSARRTAVDLRGALAARAKALFCSLPRALRSHPFLSGAEEADLRERRWACISDGLGRVGDLTSPARYTLSTRAKSIPGQYRAIYEFGSIDAARQRLIRSSLDPFVDFHPSQFMLRQTGQGRGRSAVSKSLLSQLPRLTSDHVFVQMDVTKFYQSVSHSWLEDNLPLPKDIIRSQVHVGGMAVFPVRDNVAARLGIADSGAFEMMVRQGLPTGSALSPLVAEFVMSKVLGELADRHAASMSGLFVPSLHAYSDNLGIFVRQTEVDAIVDLVRGAFASSAAGPFEVTAARPI</sequence>
<dbReference type="InterPro" id="IPR000477">
    <property type="entry name" value="RT_dom"/>
</dbReference>
<name>A0A2V3UVF9_9SPHN</name>
<keyword evidence="2" id="KW-0695">RNA-directed DNA polymerase</keyword>
<evidence type="ECO:0000259" key="1">
    <source>
        <dbReference type="Pfam" id="PF00078"/>
    </source>
</evidence>
<dbReference type="AlphaFoldDB" id="A0A2V3UVF9"/>
<keyword evidence="3" id="KW-1185">Reference proteome</keyword>
<organism evidence="2 3">
    <name type="scientific">Blastomonas natatoria</name>
    <dbReference type="NCBI Taxonomy" id="34015"/>
    <lineage>
        <taxon>Bacteria</taxon>
        <taxon>Pseudomonadati</taxon>
        <taxon>Pseudomonadota</taxon>
        <taxon>Alphaproteobacteria</taxon>
        <taxon>Sphingomonadales</taxon>
        <taxon>Sphingomonadaceae</taxon>
        <taxon>Blastomonas</taxon>
    </lineage>
</organism>
<feature type="domain" description="Reverse transcriptase" evidence="1">
    <location>
        <begin position="131"/>
        <end position="316"/>
    </location>
</feature>
<gene>
    <name evidence="2" type="ORF">C7451_1112</name>
</gene>
<keyword evidence="2" id="KW-0548">Nucleotidyltransferase</keyword>